<dbReference type="EC" id="2.1.1.72" evidence="2"/>
<dbReference type="InterPro" id="IPR029063">
    <property type="entry name" value="SAM-dependent_MTases_sf"/>
</dbReference>
<evidence type="ECO:0000313" key="9">
    <source>
        <dbReference type="Proteomes" id="UP000823616"/>
    </source>
</evidence>
<organism evidence="8 9">
    <name type="scientific">Candidatus Avitreponema avistercoris</name>
    <dbReference type="NCBI Taxonomy" id="2840705"/>
    <lineage>
        <taxon>Bacteria</taxon>
        <taxon>Pseudomonadati</taxon>
        <taxon>Spirochaetota</taxon>
        <taxon>Spirochaetia</taxon>
        <taxon>Spirochaetales</taxon>
        <taxon>Candidatus Avitreponema</taxon>
    </lineage>
</organism>
<dbReference type="GO" id="GO:0032259">
    <property type="term" value="P:methylation"/>
    <property type="evidence" value="ECO:0007669"/>
    <property type="project" value="UniProtKB-KW"/>
</dbReference>
<name>A0A9D9ELD2_9SPIR</name>
<dbReference type="Gene3D" id="3.40.50.150">
    <property type="entry name" value="Vaccinia Virus protein VP39"/>
    <property type="match status" value="1"/>
</dbReference>
<gene>
    <name evidence="8" type="ORF">IAA96_00740</name>
</gene>
<evidence type="ECO:0000256" key="1">
    <source>
        <dbReference type="ARBA" id="ARBA00006594"/>
    </source>
</evidence>
<dbReference type="Proteomes" id="UP000823616">
    <property type="component" value="Unassembled WGS sequence"/>
</dbReference>
<dbReference type="GO" id="GO:0009007">
    <property type="term" value="F:site-specific DNA-methyltransferase (adenine-specific) activity"/>
    <property type="evidence" value="ECO:0007669"/>
    <property type="project" value="UniProtKB-EC"/>
</dbReference>
<dbReference type="PROSITE" id="PS00092">
    <property type="entry name" value="N6_MTASE"/>
    <property type="match status" value="1"/>
</dbReference>
<dbReference type="GO" id="GO:0008170">
    <property type="term" value="F:N-methyltransferase activity"/>
    <property type="evidence" value="ECO:0007669"/>
    <property type="project" value="InterPro"/>
</dbReference>
<dbReference type="SUPFAM" id="SSF53335">
    <property type="entry name" value="S-adenosyl-L-methionine-dependent methyltransferases"/>
    <property type="match status" value="1"/>
</dbReference>
<reference evidence="8" key="2">
    <citation type="journal article" date="2021" name="PeerJ">
        <title>Extensive microbial diversity within the chicken gut microbiome revealed by metagenomics and culture.</title>
        <authorList>
            <person name="Gilroy R."/>
            <person name="Ravi A."/>
            <person name="Getino M."/>
            <person name="Pursley I."/>
            <person name="Horton D.L."/>
            <person name="Alikhan N.F."/>
            <person name="Baker D."/>
            <person name="Gharbi K."/>
            <person name="Hall N."/>
            <person name="Watson M."/>
            <person name="Adriaenssens E.M."/>
            <person name="Foster-Nyarko E."/>
            <person name="Jarju S."/>
            <person name="Secka A."/>
            <person name="Antonio M."/>
            <person name="Oren A."/>
            <person name="Chaudhuri R.R."/>
            <person name="La Ragione R."/>
            <person name="Hildebrand F."/>
            <person name="Pallen M.J."/>
        </authorList>
    </citation>
    <scope>NUCLEOTIDE SEQUENCE</scope>
    <source>
        <strain evidence="8">B3-4054</strain>
    </source>
</reference>
<evidence type="ECO:0000256" key="6">
    <source>
        <dbReference type="ARBA" id="ARBA00047942"/>
    </source>
</evidence>
<dbReference type="Pfam" id="PF01555">
    <property type="entry name" value="N6_N4_Mtase"/>
    <property type="match status" value="1"/>
</dbReference>
<feature type="domain" description="DNA methylase N-4/N-6" evidence="7">
    <location>
        <begin position="117"/>
        <end position="401"/>
    </location>
</feature>
<dbReference type="EMBL" id="JADIMS010000011">
    <property type="protein sequence ID" value="MBO8449614.1"/>
    <property type="molecule type" value="Genomic_DNA"/>
</dbReference>
<evidence type="ECO:0000313" key="8">
    <source>
        <dbReference type="EMBL" id="MBO8449614.1"/>
    </source>
</evidence>
<evidence type="ECO:0000256" key="4">
    <source>
        <dbReference type="ARBA" id="ARBA00022679"/>
    </source>
</evidence>
<sequence>MEDGTLRAEVLAALQAAGETLRAGTLSPESLEALASGFRRLAGQARESAGRQAAENLSAAAGLPQQADLPRQTGAFCLREESALSVPGNPDGPENLLIEGDNLPVLRLLQKTYAGKIDVMYIDPPYNTGKNGFVYGDRFRAGTDRHGPWLAFMEQRLKAAKPLLSERGVLFISIDDNEQARLKILCDGIFGEENCAGTMIHQRAKGGGQAKHLVRGHDYILVYAADLSRADLSRRKVVQKKTVLVNGERCVKNDDFLRKSFGKYGKDSDRRCFYEEIETYKGAAKKREVDAKLAAGEYFLEQAEQDGGLHRVCRYENLSQSRSKLYSIVKILSEEGKKDLEALGITDFEYPKPVELVKFLVDAASKKDSLVLDFFAGSGTTGQAVMRLNREDGGQRRFILCTSGENGICRNITRERLARAAQAEGGGTGTTRFFTLEPAQS</sequence>
<keyword evidence="4" id="KW-0808">Transferase</keyword>
<dbReference type="PRINTS" id="PR00506">
    <property type="entry name" value="D21N6MTFRASE"/>
</dbReference>
<dbReference type="AlphaFoldDB" id="A0A9D9ELD2"/>
<accession>A0A9D9ELD2</accession>
<evidence type="ECO:0000256" key="5">
    <source>
        <dbReference type="ARBA" id="ARBA00022691"/>
    </source>
</evidence>
<keyword evidence="3" id="KW-0489">Methyltransferase</keyword>
<protein>
    <recommendedName>
        <fullName evidence="2">site-specific DNA-methyltransferase (adenine-specific)</fullName>
        <ecNumber evidence="2">2.1.1.72</ecNumber>
    </recommendedName>
</protein>
<evidence type="ECO:0000259" key="7">
    <source>
        <dbReference type="Pfam" id="PF01555"/>
    </source>
</evidence>
<evidence type="ECO:0000256" key="3">
    <source>
        <dbReference type="ARBA" id="ARBA00022603"/>
    </source>
</evidence>
<dbReference type="InterPro" id="IPR002052">
    <property type="entry name" value="DNA_methylase_N6_adenine_CS"/>
</dbReference>
<dbReference type="InterPro" id="IPR002295">
    <property type="entry name" value="N4/N6-MTase_EcoPI_Mod-like"/>
</dbReference>
<comment type="catalytic activity">
    <reaction evidence="6">
        <text>a 2'-deoxyadenosine in DNA + S-adenosyl-L-methionine = an N(6)-methyl-2'-deoxyadenosine in DNA + S-adenosyl-L-homocysteine + H(+)</text>
        <dbReference type="Rhea" id="RHEA:15197"/>
        <dbReference type="Rhea" id="RHEA-COMP:12418"/>
        <dbReference type="Rhea" id="RHEA-COMP:12419"/>
        <dbReference type="ChEBI" id="CHEBI:15378"/>
        <dbReference type="ChEBI" id="CHEBI:57856"/>
        <dbReference type="ChEBI" id="CHEBI:59789"/>
        <dbReference type="ChEBI" id="CHEBI:90615"/>
        <dbReference type="ChEBI" id="CHEBI:90616"/>
        <dbReference type="EC" id="2.1.1.72"/>
    </reaction>
</comment>
<comment type="caution">
    <text evidence="8">The sequence shown here is derived from an EMBL/GenBank/DDBJ whole genome shotgun (WGS) entry which is preliminary data.</text>
</comment>
<comment type="similarity">
    <text evidence="1">Belongs to the N(4)/N(6)-methyltransferase family.</text>
</comment>
<keyword evidence="5" id="KW-0949">S-adenosyl-L-methionine</keyword>
<reference evidence="8" key="1">
    <citation type="submission" date="2020-10" db="EMBL/GenBank/DDBJ databases">
        <authorList>
            <person name="Gilroy R."/>
        </authorList>
    </citation>
    <scope>NUCLEOTIDE SEQUENCE</scope>
    <source>
        <strain evidence="8">B3-4054</strain>
    </source>
</reference>
<dbReference type="GO" id="GO:0003677">
    <property type="term" value="F:DNA binding"/>
    <property type="evidence" value="ECO:0007669"/>
    <property type="project" value="InterPro"/>
</dbReference>
<dbReference type="InterPro" id="IPR002941">
    <property type="entry name" value="DNA_methylase_N4/N6"/>
</dbReference>
<evidence type="ECO:0000256" key="2">
    <source>
        <dbReference type="ARBA" id="ARBA00011900"/>
    </source>
</evidence>
<proteinExistence type="inferred from homology"/>